<comment type="caution">
    <text evidence="3">The sequence shown here is derived from an EMBL/GenBank/DDBJ whole genome shotgun (WGS) entry which is preliminary data.</text>
</comment>
<feature type="transmembrane region" description="Helical" evidence="1">
    <location>
        <begin position="37"/>
        <end position="57"/>
    </location>
</feature>
<keyword evidence="1" id="KW-1133">Transmembrane helix</keyword>
<accession>A0A2G9YD36</accession>
<evidence type="ECO:0000259" key="2">
    <source>
        <dbReference type="Pfam" id="PF16927"/>
    </source>
</evidence>
<organism evidence="3 4">
    <name type="scientific">Candidatus Portnoybacteria bacterium CG23_combo_of_CG06-09_8_20_14_all_37_13</name>
    <dbReference type="NCBI Taxonomy" id="1974819"/>
    <lineage>
        <taxon>Bacteria</taxon>
        <taxon>Candidatus Portnoyibacteriota</taxon>
    </lineage>
</organism>
<feature type="transmembrane region" description="Helical" evidence="1">
    <location>
        <begin position="199"/>
        <end position="222"/>
    </location>
</feature>
<protein>
    <recommendedName>
        <fullName evidence="2">Histidine kinase N-terminal 7TM region domain-containing protein</fullName>
    </recommendedName>
</protein>
<evidence type="ECO:0000313" key="3">
    <source>
        <dbReference type="EMBL" id="PIP17130.1"/>
    </source>
</evidence>
<dbReference type="InterPro" id="IPR031621">
    <property type="entry name" value="HisKA_7TM"/>
</dbReference>
<feature type="non-terminal residue" evidence="3">
    <location>
        <position position="265"/>
    </location>
</feature>
<evidence type="ECO:0000313" key="4">
    <source>
        <dbReference type="Proteomes" id="UP000231480"/>
    </source>
</evidence>
<keyword evidence="1" id="KW-0812">Transmembrane</keyword>
<evidence type="ECO:0000256" key="1">
    <source>
        <dbReference type="SAM" id="Phobius"/>
    </source>
</evidence>
<feature type="domain" description="Histidine kinase N-terminal 7TM region" evidence="2">
    <location>
        <begin position="11"/>
        <end position="225"/>
    </location>
</feature>
<keyword evidence="1" id="KW-0472">Membrane</keyword>
<feature type="transmembrane region" description="Helical" evidence="1">
    <location>
        <begin position="6"/>
        <end position="25"/>
    </location>
</feature>
<dbReference type="Proteomes" id="UP000231480">
    <property type="component" value="Unassembled WGS sequence"/>
</dbReference>
<feature type="transmembrane region" description="Helical" evidence="1">
    <location>
        <begin position="234"/>
        <end position="253"/>
    </location>
</feature>
<proteinExistence type="predicted"/>
<dbReference type="Pfam" id="PF16927">
    <property type="entry name" value="HisKA_7TM"/>
    <property type="match status" value="1"/>
</dbReference>
<feature type="transmembrane region" description="Helical" evidence="1">
    <location>
        <begin position="69"/>
        <end position="87"/>
    </location>
</feature>
<sequence length="265" mass="30732">MTDFKIIILGIVAVIDILFAALILLKGKKRRESTSFGLFVFMLAIWTFGLFMFYRALDPVSSLFWAKTLYFAGSCTAIFFFFFAFNFPQKQPFLSWRKIILTFIPVPLLFVLYFCSNLIIAGTLITEKGFVYGPLRLAFDIPFYAYFLSAFAKLFISYKKYTDVTHFQLRYIVFSSFPALIIAAITNVILLWFGVFNYIWLGPSVSLILITASTYAIIRYQLMDIRIIVRKSTIYLIIASFVYACFYGVTWLLSRWFGNIYNQDA</sequence>
<reference evidence="3 4" key="1">
    <citation type="submission" date="2017-09" db="EMBL/GenBank/DDBJ databases">
        <title>Depth-based differentiation of microbial function through sediment-hosted aquifers and enrichment of novel symbionts in the deep terrestrial subsurface.</title>
        <authorList>
            <person name="Probst A.J."/>
            <person name="Ladd B."/>
            <person name="Jarett J.K."/>
            <person name="Geller-Mcgrath D.E."/>
            <person name="Sieber C.M."/>
            <person name="Emerson J.B."/>
            <person name="Anantharaman K."/>
            <person name="Thomas B.C."/>
            <person name="Malmstrom R."/>
            <person name="Stieglmeier M."/>
            <person name="Klingl A."/>
            <person name="Woyke T."/>
            <person name="Ryan C.M."/>
            <person name="Banfield J.F."/>
        </authorList>
    </citation>
    <scope>NUCLEOTIDE SEQUENCE [LARGE SCALE GENOMIC DNA]</scope>
    <source>
        <strain evidence="3">CG23_combo_of_CG06-09_8_20_14_all_37_13</strain>
    </source>
</reference>
<feature type="transmembrane region" description="Helical" evidence="1">
    <location>
        <begin position="171"/>
        <end position="193"/>
    </location>
</feature>
<feature type="transmembrane region" description="Helical" evidence="1">
    <location>
        <begin position="99"/>
        <end position="121"/>
    </location>
</feature>
<feature type="transmembrane region" description="Helical" evidence="1">
    <location>
        <begin position="141"/>
        <end position="159"/>
    </location>
</feature>
<dbReference type="EMBL" id="PCRH01000035">
    <property type="protein sequence ID" value="PIP17130.1"/>
    <property type="molecule type" value="Genomic_DNA"/>
</dbReference>
<gene>
    <name evidence="3" type="ORF">COX44_01545</name>
</gene>
<dbReference type="AlphaFoldDB" id="A0A2G9YD36"/>
<name>A0A2G9YD36_9BACT</name>